<dbReference type="STRING" id="1257118.L8H1E1"/>
<dbReference type="PANTHER" id="PTHR48079">
    <property type="entry name" value="PROTEIN YEEZ"/>
    <property type="match status" value="1"/>
</dbReference>
<name>L8H1E1_ACACF</name>
<dbReference type="Gene3D" id="3.40.50.720">
    <property type="entry name" value="NAD(P)-binding Rossmann-like Domain"/>
    <property type="match status" value="1"/>
</dbReference>
<evidence type="ECO:0000259" key="1">
    <source>
        <dbReference type="Pfam" id="PF01370"/>
    </source>
</evidence>
<evidence type="ECO:0000313" key="2">
    <source>
        <dbReference type="EMBL" id="ELR18573.1"/>
    </source>
</evidence>
<keyword evidence="3" id="KW-1185">Reference proteome</keyword>
<evidence type="ECO:0000313" key="3">
    <source>
        <dbReference type="Proteomes" id="UP000011083"/>
    </source>
</evidence>
<dbReference type="Pfam" id="PF01370">
    <property type="entry name" value="Epimerase"/>
    <property type="match status" value="1"/>
</dbReference>
<dbReference type="Proteomes" id="UP000011083">
    <property type="component" value="Unassembled WGS sequence"/>
</dbReference>
<dbReference type="OrthoDB" id="9992820at2759"/>
<dbReference type="GO" id="GO:0004029">
    <property type="term" value="F:aldehyde dehydrogenase (NAD+) activity"/>
    <property type="evidence" value="ECO:0007669"/>
    <property type="project" value="TreeGrafter"/>
</dbReference>
<dbReference type="InterPro" id="IPR036291">
    <property type="entry name" value="NAD(P)-bd_dom_sf"/>
</dbReference>
<dbReference type="GeneID" id="14919401"/>
<sequence>MSTKVFVSGGSGYIGLQVARAFRRNGYRVYALVRGEDKAAALRRDEIIPVLGDLSKPETYIEYVKQASVIVDNVYDTSEAQPGRSNKQLLDLVVETAEQGWHQKKTFIYTSGVLVYGDRPEEVVDETTPVNPHPLIQWRIDHEKAVVGQDKINGVVIRPSFVYGYSGSFSSYLFNITGDTLVIRGKRERKWSWVHVDDLAQAYVLAVQKIHAAKGEVFNIASPTSSPTWEELNQRAAKLPAGDDFWSQFIDATVVVNPKKAVDVLGWRPHHLGLVEELPLLYETIKAFQPPK</sequence>
<feature type="domain" description="NAD-dependent epimerase/dehydratase" evidence="1">
    <location>
        <begin position="5"/>
        <end position="221"/>
    </location>
</feature>
<dbReference type="VEuPathDB" id="AmoebaDB:ACA1_155190"/>
<dbReference type="InterPro" id="IPR001509">
    <property type="entry name" value="Epimerase_deHydtase"/>
</dbReference>
<dbReference type="PANTHER" id="PTHR48079:SF3">
    <property type="entry name" value="NAD-DEPENDENT EPIMERASE_DEHYDRATASE DOMAIN-CONTAINING PROTEIN"/>
    <property type="match status" value="1"/>
</dbReference>
<proteinExistence type="predicted"/>
<accession>L8H1E1</accession>
<dbReference type="OMA" id="AWRPAHE"/>
<protein>
    <submittedName>
        <fullName evidence="2">NAD dependent epimerase/dehydratase superfamily protein</fullName>
    </submittedName>
</protein>
<dbReference type="RefSeq" id="XP_004340612.1">
    <property type="nucleotide sequence ID" value="XM_004340564.1"/>
</dbReference>
<dbReference type="AlphaFoldDB" id="L8H1E1"/>
<gene>
    <name evidence="2" type="ORF">ACA1_155190</name>
</gene>
<reference evidence="2 3" key="1">
    <citation type="journal article" date="2013" name="Genome Biol.">
        <title>Genome of Acanthamoeba castellanii highlights extensive lateral gene transfer and early evolution of tyrosine kinase signaling.</title>
        <authorList>
            <person name="Clarke M."/>
            <person name="Lohan A.J."/>
            <person name="Liu B."/>
            <person name="Lagkouvardos I."/>
            <person name="Roy S."/>
            <person name="Zafar N."/>
            <person name="Bertelli C."/>
            <person name="Schilde C."/>
            <person name="Kianianmomeni A."/>
            <person name="Burglin T.R."/>
            <person name="Frech C."/>
            <person name="Turcotte B."/>
            <person name="Kopec K.O."/>
            <person name="Synnott J.M."/>
            <person name="Choo C."/>
            <person name="Paponov I."/>
            <person name="Finkler A."/>
            <person name="Soon Heng Tan C."/>
            <person name="Hutchins A.P."/>
            <person name="Weinmeier T."/>
            <person name="Rattei T."/>
            <person name="Chu J.S."/>
            <person name="Gimenez G."/>
            <person name="Irimia M."/>
            <person name="Rigden D.J."/>
            <person name="Fitzpatrick D.A."/>
            <person name="Lorenzo-Morales J."/>
            <person name="Bateman A."/>
            <person name="Chiu C.H."/>
            <person name="Tang P."/>
            <person name="Hegemann P."/>
            <person name="Fromm H."/>
            <person name="Raoult D."/>
            <person name="Greub G."/>
            <person name="Miranda-Saavedra D."/>
            <person name="Chen N."/>
            <person name="Nash P."/>
            <person name="Ginger M.L."/>
            <person name="Horn M."/>
            <person name="Schaap P."/>
            <person name="Caler L."/>
            <person name="Loftus B."/>
        </authorList>
    </citation>
    <scope>NUCLEOTIDE SEQUENCE [LARGE SCALE GENOMIC DNA]</scope>
    <source>
        <strain evidence="2 3">Neff</strain>
    </source>
</reference>
<dbReference type="GO" id="GO:0005737">
    <property type="term" value="C:cytoplasm"/>
    <property type="evidence" value="ECO:0007669"/>
    <property type="project" value="TreeGrafter"/>
</dbReference>
<dbReference type="KEGG" id="acan:ACA1_155190"/>
<dbReference type="InterPro" id="IPR051783">
    <property type="entry name" value="NAD(P)-dependent_oxidoreduct"/>
</dbReference>
<organism evidence="2 3">
    <name type="scientific">Acanthamoeba castellanii (strain ATCC 30010 / Neff)</name>
    <dbReference type="NCBI Taxonomy" id="1257118"/>
    <lineage>
        <taxon>Eukaryota</taxon>
        <taxon>Amoebozoa</taxon>
        <taxon>Discosea</taxon>
        <taxon>Longamoebia</taxon>
        <taxon>Centramoebida</taxon>
        <taxon>Acanthamoebidae</taxon>
        <taxon>Acanthamoeba</taxon>
    </lineage>
</organism>
<dbReference type="EMBL" id="KB007951">
    <property type="protein sequence ID" value="ELR18573.1"/>
    <property type="molecule type" value="Genomic_DNA"/>
</dbReference>
<dbReference type="SUPFAM" id="SSF51735">
    <property type="entry name" value="NAD(P)-binding Rossmann-fold domains"/>
    <property type="match status" value="1"/>
</dbReference>